<dbReference type="AlphaFoldDB" id="A0A1H4ZTX8"/>
<dbReference type="Proteomes" id="UP000198982">
    <property type="component" value="Unassembled WGS sequence"/>
</dbReference>
<reference evidence="2" key="1">
    <citation type="submission" date="2016-10" db="EMBL/GenBank/DDBJ databases">
        <authorList>
            <person name="Varghese N."/>
            <person name="Submissions S."/>
        </authorList>
    </citation>
    <scope>NUCLEOTIDE SEQUENCE [LARGE SCALE GENOMIC DNA]</scope>
    <source>
        <strain evidence="2">DSM 9751</strain>
    </source>
</reference>
<dbReference type="RefSeq" id="WP_092320793.1">
    <property type="nucleotide sequence ID" value="NZ_FNTJ01000003.1"/>
</dbReference>
<proteinExistence type="predicted"/>
<accession>A0A1H4ZTX8</accession>
<sequence>MQQANQLTFAPNGKTSLILVAGEVHLHHSRPKFRSKRKLTLCGALLHGHEPHGHLDLADTANLYAMQICPCCVRKFAREGHITNALAILAGQPGQGSPVLNGQMGLFDS</sequence>
<keyword evidence="2" id="KW-1185">Reference proteome</keyword>
<organism evidence="1 2">
    <name type="scientific">Pseudomonas saponiphila</name>
    <dbReference type="NCBI Taxonomy" id="556534"/>
    <lineage>
        <taxon>Bacteria</taxon>
        <taxon>Pseudomonadati</taxon>
        <taxon>Pseudomonadota</taxon>
        <taxon>Gammaproteobacteria</taxon>
        <taxon>Pseudomonadales</taxon>
        <taxon>Pseudomonadaceae</taxon>
        <taxon>Pseudomonas</taxon>
    </lineage>
</organism>
<evidence type="ECO:0000313" key="1">
    <source>
        <dbReference type="EMBL" id="SED33335.1"/>
    </source>
</evidence>
<gene>
    <name evidence="1" type="ORF">SAMN05216178_6823</name>
</gene>
<evidence type="ECO:0000313" key="2">
    <source>
        <dbReference type="Proteomes" id="UP000198982"/>
    </source>
</evidence>
<dbReference type="EMBL" id="FNTJ01000003">
    <property type="protein sequence ID" value="SED33335.1"/>
    <property type="molecule type" value="Genomic_DNA"/>
</dbReference>
<protein>
    <submittedName>
        <fullName evidence="1">Uncharacterized protein</fullName>
    </submittedName>
</protein>
<name>A0A1H4ZTX8_9PSED</name>